<keyword evidence="2" id="KW-0472">Membrane</keyword>
<gene>
    <name evidence="3" type="ORF">SD1D_1929</name>
</gene>
<organism evidence="3 4">
    <name type="scientific">Herbinix luporum</name>
    <dbReference type="NCBI Taxonomy" id="1679721"/>
    <lineage>
        <taxon>Bacteria</taxon>
        <taxon>Bacillati</taxon>
        <taxon>Bacillota</taxon>
        <taxon>Clostridia</taxon>
        <taxon>Lachnospirales</taxon>
        <taxon>Lachnospiraceae</taxon>
        <taxon>Herbinix</taxon>
    </lineage>
</organism>
<keyword evidence="2" id="KW-1133">Transmembrane helix</keyword>
<dbReference type="AlphaFoldDB" id="A0A0K8J826"/>
<evidence type="ECO:0000313" key="4">
    <source>
        <dbReference type="Proteomes" id="UP000196053"/>
    </source>
</evidence>
<feature type="coiled-coil region" evidence="1">
    <location>
        <begin position="84"/>
        <end position="111"/>
    </location>
</feature>
<keyword evidence="1" id="KW-0175">Coiled coil</keyword>
<feature type="transmembrane region" description="Helical" evidence="2">
    <location>
        <begin position="171"/>
        <end position="191"/>
    </location>
</feature>
<sequence length="389" mass="46425">MGWLRNLFKKTDSVDTEKIHEQIQEDIRSNTYVDKRGFIKENCEIIAESSRQIDEAKIEYQAVTSYLNDMQKIDLIPKEQRESLEEAARNIINLNNERKRYQNRKHNITDIQYRLFERDEMQIPKELTSIREAESYQTSIDEDIRHLEHEKQSLLEQEDDIKGKQSFLRGIAIATCAIIIVLFIIFALLSGKSGSNMTLPFLLTVLMGMASTLYIFMEARKNAHDIKMVQIMLNKVIVLSNKVTIKSVNNRNYLDYIYSKYMVDNYEQFKSRWEEYVKLKDENKRYQNNTELLEFYNEILIRELKRFHIADADIWIYQPSAIIDRKEMVEVRHRLNVRRQKLRERMEANQKQKDEAIKAITSFIIAHPQRKEEVFRILNEHHIPLDILK</sequence>
<keyword evidence="2" id="KW-0812">Transmembrane</keyword>
<protein>
    <submittedName>
        <fullName evidence="3">Putative membrane protein</fullName>
    </submittedName>
</protein>
<proteinExistence type="predicted"/>
<evidence type="ECO:0000256" key="2">
    <source>
        <dbReference type="SAM" id="Phobius"/>
    </source>
</evidence>
<evidence type="ECO:0000256" key="1">
    <source>
        <dbReference type="SAM" id="Coils"/>
    </source>
</evidence>
<dbReference type="KEGG" id="hsd:SD1D_1929"/>
<feature type="coiled-coil region" evidence="1">
    <location>
        <begin position="332"/>
        <end position="359"/>
    </location>
</feature>
<dbReference type="OrthoDB" id="9772748at2"/>
<dbReference type="RefSeq" id="WP_058258709.1">
    <property type="nucleotide sequence ID" value="NZ_DUPS01000019.1"/>
</dbReference>
<accession>A0A0K8J826</accession>
<evidence type="ECO:0000313" key="3">
    <source>
        <dbReference type="EMBL" id="CUH93467.1"/>
    </source>
</evidence>
<dbReference type="Proteomes" id="UP000196053">
    <property type="component" value="Chromosome I"/>
</dbReference>
<reference evidence="4" key="1">
    <citation type="submission" date="2015-09" db="EMBL/GenBank/DDBJ databases">
        <authorList>
            <person name="Wibberg D."/>
        </authorList>
    </citation>
    <scope>NUCLEOTIDE SEQUENCE [LARGE SCALE GENOMIC DNA]</scope>
    <source>
        <strain evidence="4">SD1D</strain>
    </source>
</reference>
<dbReference type="EMBL" id="LN879430">
    <property type="protein sequence ID" value="CUH93467.1"/>
    <property type="molecule type" value="Genomic_DNA"/>
</dbReference>
<feature type="transmembrane region" description="Helical" evidence="2">
    <location>
        <begin position="197"/>
        <end position="217"/>
    </location>
</feature>
<name>A0A0K8J826_9FIRM</name>
<keyword evidence="4" id="KW-1185">Reference proteome</keyword>